<dbReference type="InterPro" id="IPR002763">
    <property type="entry name" value="DUF72"/>
</dbReference>
<reference evidence="2 3" key="2">
    <citation type="submission" date="2020-08" db="EMBL/GenBank/DDBJ databases">
        <title>The Agave Microbiome: Exploring the role of microbial communities in plant adaptations to desert environments.</title>
        <authorList>
            <person name="Partida-Martinez L.P."/>
        </authorList>
    </citation>
    <scope>NUCLEOTIDE SEQUENCE [LARGE SCALE GENOMIC DNA]</scope>
    <source>
        <strain evidence="2 3">AS2.3</strain>
    </source>
</reference>
<feature type="region of interest" description="Disordered" evidence="1">
    <location>
        <begin position="249"/>
        <end position="269"/>
    </location>
</feature>
<protein>
    <submittedName>
        <fullName evidence="2">Uncharacterized protein YecE (DUF72 family)</fullName>
    </submittedName>
</protein>
<keyword evidence="3" id="KW-1185">Reference proteome</keyword>
<feature type="compositionally biased region" description="Polar residues" evidence="1">
    <location>
        <begin position="249"/>
        <end position="259"/>
    </location>
</feature>
<evidence type="ECO:0000313" key="3">
    <source>
        <dbReference type="Proteomes" id="UP000517753"/>
    </source>
</evidence>
<comment type="caution">
    <text evidence="2">The sequence shown here is derived from an EMBL/GenBank/DDBJ whole genome shotgun (WGS) entry which is preliminary data.</text>
</comment>
<evidence type="ECO:0000256" key="1">
    <source>
        <dbReference type="SAM" id="MobiDB-lite"/>
    </source>
</evidence>
<proteinExistence type="predicted"/>
<dbReference type="AlphaFoldDB" id="A0A7Y9FKN7"/>
<reference evidence="2 3" key="1">
    <citation type="submission" date="2020-07" db="EMBL/GenBank/DDBJ databases">
        <authorList>
            <person name="Partida-Martinez L."/>
            <person name="Huntemann M."/>
            <person name="Clum A."/>
            <person name="Wang J."/>
            <person name="Palaniappan K."/>
            <person name="Ritter S."/>
            <person name="Chen I.-M."/>
            <person name="Stamatis D."/>
            <person name="Reddy T."/>
            <person name="O'Malley R."/>
            <person name="Daum C."/>
            <person name="Shapiro N."/>
            <person name="Ivanova N."/>
            <person name="Kyrpides N."/>
            <person name="Woyke T."/>
        </authorList>
    </citation>
    <scope>NUCLEOTIDE SEQUENCE [LARGE SCALE GENOMIC DNA]</scope>
    <source>
        <strain evidence="2 3">AS2.3</strain>
    </source>
</reference>
<accession>A0A7Y9FKN7</accession>
<organism evidence="2 3">
    <name type="scientific">Sphingomonas melonis</name>
    <dbReference type="NCBI Taxonomy" id="152682"/>
    <lineage>
        <taxon>Bacteria</taxon>
        <taxon>Pseudomonadati</taxon>
        <taxon>Pseudomonadota</taxon>
        <taxon>Alphaproteobacteria</taxon>
        <taxon>Sphingomonadales</taxon>
        <taxon>Sphingomonadaceae</taxon>
        <taxon>Sphingomonas</taxon>
    </lineage>
</organism>
<name>A0A7Y9FKN7_9SPHN</name>
<evidence type="ECO:0000313" key="2">
    <source>
        <dbReference type="EMBL" id="NYD89095.1"/>
    </source>
</evidence>
<dbReference type="Gene3D" id="3.20.20.410">
    <property type="entry name" value="Protein of unknown function UPF0759"/>
    <property type="match status" value="1"/>
</dbReference>
<sequence length="269" mass="29461">MSSLIGTAGWAIPANDRPSFPAEGTALERYAAVMPCLEVNSSFHRPHRRGTWERWAASVPDDFRFSAKIPKEISHVRRLVDATDPLDRFLDEVGGLGGKLSVILLQLPPSFAFDASLISSFLRAASLRTDARIVCEPRHASWLTQEADTLLVDHEVARVAADPAKVPEAAQPGGWRGISYRRLHGSPVMYRSAYGEERLRSYASEIAADLAAGRQTWCIFDNTASSAALGDALILMRLFDCASSATHPVQRESTLTERAQGSGVHRHDP</sequence>
<dbReference type="InterPro" id="IPR036520">
    <property type="entry name" value="UPF0759_sf"/>
</dbReference>
<gene>
    <name evidence="2" type="ORF">HD841_000864</name>
</gene>
<dbReference type="Pfam" id="PF01904">
    <property type="entry name" value="DUF72"/>
    <property type="match status" value="1"/>
</dbReference>
<dbReference type="Proteomes" id="UP000517753">
    <property type="component" value="Unassembled WGS sequence"/>
</dbReference>
<dbReference type="RefSeq" id="WP_179507605.1">
    <property type="nucleotide sequence ID" value="NZ_JACCBY010000001.1"/>
</dbReference>
<dbReference type="PANTHER" id="PTHR30348">
    <property type="entry name" value="UNCHARACTERIZED PROTEIN YECE"/>
    <property type="match status" value="1"/>
</dbReference>
<dbReference type="SUPFAM" id="SSF117396">
    <property type="entry name" value="TM1631-like"/>
    <property type="match status" value="1"/>
</dbReference>
<dbReference type="PANTHER" id="PTHR30348:SF14">
    <property type="entry name" value="BLR8050 PROTEIN"/>
    <property type="match status" value="1"/>
</dbReference>
<dbReference type="EMBL" id="JACCBY010000001">
    <property type="protein sequence ID" value="NYD89095.1"/>
    <property type="molecule type" value="Genomic_DNA"/>
</dbReference>